<gene>
    <name evidence="6" type="ORF">S12H4_20427</name>
</gene>
<keyword evidence="4" id="KW-0408">Iron</keyword>
<evidence type="ECO:0000256" key="1">
    <source>
        <dbReference type="ARBA" id="ARBA00001966"/>
    </source>
</evidence>
<dbReference type="GO" id="GO:0019288">
    <property type="term" value="P:isopentenyl diphosphate biosynthetic process, methylerythritol 4-phosphate pathway"/>
    <property type="evidence" value="ECO:0007669"/>
    <property type="project" value="InterPro"/>
</dbReference>
<dbReference type="Gene3D" id="3.40.50.11270">
    <property type="match status" value="1"/>
</dbReference>
<dbReference type="InterPro" id="IPR003451">
    <property type="entry name" value="LytB/IspH"/>
</dbReference>
<dbReference type="Pfam" id="PF02401">
    <property type="entry name" value="LYTB"/>
    <property type="match status" value="1"/>
</dbReference>
<keyword evidence="3" id="KW-0479">Metal-binding</keyword>
<dbReference type="PANTHER" id="PTHR30426:SF0">
    <property type="entry name" value="4-HYDROXY-3-METHYLBUT-2-ENYL DIPHOSPHATE REDUCTASE"/>
    <property type="match status" value="1"/>
</dbReference>
<comment type="cofactor">
    <cofactor evidence="1">
        <name>[4Fe-4S] cluster</name>
        <dbReference type="ChEBI" id="CHEBI:49883"/>
    </cofactor>
</comment>
<dbReference type="GO" id="GO:0046872">
    <property type="term" value="F:metal ion binding"/>
    <property type="evidence" value="ECO:0007669"/>
    <property type="project" value="UniProtKB-KW"/>
</dbReference>
<dbReference type="GO" id="GO:0051539">
    <property type="term" value="F:4 iron, 4 sulfur cluster binding"/>
    <property type="evidence" value="ECO:0007669"/>
    <property type="project" value="UniProtKB-KW"/>
</dbReference>
<evidence type="ECO:0008006" key="7">
    <source>
        <dbReference type="Google" id="ProtNLM"/>
    </source>
</evidence>
<sequence length="73" mass="8155">MGVRRAMEIILSEANKGNGKLFTYGPLIHNQQVLDLLGSKGVDVKENISENDQGRIIIRAHGIAPSEREMIRR</sequence>
<protein>
    <recommendedName>
        <fullName evidence="7">4-hydroxy-3-methylbut-2-enyl diphosphate reductase</fullName>
    </recommendedName>
</protein>
<keyword evidence="5" id="KW-0411">Iron-sulfur</keyword>
<name>X1SIR5_9ZZZZ</name>
<dbReference type="GO" id="GO:0050992">
    <property type="term" value="P:dimethylallyl diphosphate biosynthetic process"/>
    <property type="evidence" value="ECO:0007669"/>
    <property type="project" value="InterPro"/>
</dbReference>
<evidence type="ECO:0000256" key="5">
    <source>
        <dbReference type="ARBA" id="ARBA00023014"/>
    </source>
</evidence>
<comment type="caution">
    <text evidence="6">The sequence shown here is derived from an EMBL/GenBank/DDBJ whole genome shotgun (WGS) entry which is preliminary data.</text>
</comment>
<evidence type="ECO:0000256" key="4">
    <source>
        <dbReference type="ARBA" id="ARBA00023004"/>
    </source>
</evidence>
<evidence type="ECO:0000256" key="3">
    <source>
        <dbReference type="ARBA" id="ARBA00022723"/>
    </source>
</evidence>
<reference evidence="6" key="1">
    <citation type="journal article" date="2014" name="Front. Microbiol.">
        <title>High frequency of phylogenetically diverse reductive dehalogenase-homologous genes in deep subseafloor sedimentary metagenomes.</title>
        <authorList>
            <person name="Kawai M."/>
            <person name="Futagami T."/>
            <person name="Toyoda A."/>
            <person name="Takaki Y."/>
            <person name="Nishi S."/>
            <person name="Hori S."/>
            <person name="Arai W."/>
            <person name="Tsubouchi T."/>
            <person name="Morono Y."/>
            <person name="Uchiyama I."/>
            <person name="Ito T."/>
            <person name="Fujiyama A."/>
            <person name="Inagaki F."/>
            <person name="Takami H."/>
        </authorList>
    </citation>
    <scope>NUCLEOTIDE SEQUENCE</scope>
    <source>
        <strain evidence="6">Expedition CK06-06</strain>
    </source>
</reference>
<organism evidence="6">
    <name type="scientific">marine sediment metagenome</name>
    <dbReference type="NCBI Taxonomy" id="412755"/>
    <lineage>
        <taxon>unclassified sequences</taxon>
        <taxon>metagenomes</taxon>
        <taxon>ecological metagenomes</taxon>
    </lineage>
</organism>
<dbReference type="EMBL" id="BARW01010362">
    <property type="protein sequence ID" value="GAI75305.1"/>
    <property type="molecule type" value="Genomic_DNA"/>
</dbReference>
<dbReference type="GO" id="GO:0051745">
    <property type="term" value="F:4-hydroxy-3-methylbut-2-enyl diphosphate reductase activity"/>
    <property type="evidence" value="ECO:0007669"/>
    <property type="project" value="InterPro"/>
</dbReference>
<proteinExistence type="predicted"/>
<dbReference type="PANTHER" id="PTHR30426">
    <property type="entry name" value="4-HYDROXY-3-METHYLBUT-2-ENYL DIPHOSPHATE REDUCTASE"/>
    <property type="match status" value="1"/>
</dbReference>
<evidence type="ECO:0000256" key="2">
    <source>
        <dbReference type="ARBA" id="ARBA00022485"/>
    </source>
</evidence>
<evidence type="ECO:0000313" key="6">
    <source>
        <dbReference type="EMBL" id="GAI75305.1"/>
    </source>
</evidence>
<dbReference type="AlphaFoldDB" id="X1SIR5"/>
<keyword evidence="2" id="KW-0004">4Fe-4S</keyword>
<accession>X1SIR5</accession>